<evidence type="ECO:0000256" key="5">
    <source>
        <dbReference type="ARBA" id="ARBA00029440"/>
    </source>
</evidence>
<evidence type="ECO:0000256" key="4">
    <source>
        <dbReference type="ARBA" id="ARBA00023235"/>
    </source>
</evidence>
<keyword evidence="3 6" id="KW-0368">Histidine biosynthesis</keyword>
<dbReference type="InterPro" id="IPR006062">
    <property type="entry name" value="His_biosynth"/>
</dbReference>
<evidence type="ECO:0000313" key="7">
    <source>
        <dbReference type="EMBL" id="SDT84965.1"/>
    </source>
</evidence>
<dbReference type="Pfam" id="PF00977">
    <property type="entry name" value="His_biosynth"/>
    <property type="match status" value="1"/>
</dbReference>
<keyword evidence="4 7" id="KW-0413">Isomerase</keyword>
<dbReference type="GO" id="GO:0000105">
    <property type="term" value="P:L-histidine biosynthetic process"/>
    <property type="evidence" value="ECO:0007669"/>
    <property type="project" value="UniProtKB-KW"/>
</dbReference>
<dbReference type="EMBL" id="FNLL01000001">
    <property type="protein sequence ID" value="SDT84965.1"/>
    <property type="molecule type" value="Genomic_DNA"/>
</dbReference>
<dbReference type="InterPro" id="IPR013785">
    <property type="entry name" value="Aldolase_TIM"/>
</dbReference>
<reference evidence="8" key="1">
    <citation type="submission" date="2016-10" db="EMBL/GenBank/DDBJ databases">
        <authorList>
            <person name="Varghese N."/>
            <person name="Submissions S."/>
        </authorList>
    </citation>
    <scope>NUCLEOTIDE SEQUENCE [LARGE SCALE GENOMIC DNA]</scope>
    <source>
        <strain evidence="8">DSM 3384</strain>
    </source>
</reference>
<evidence type="ECO:0000256" key="1">
    <source>
        <dbReference type="ARBA" id="ARBA00009667"/>
    </source>
</evidence>
<dbReference type="Gene3D" id="3.20.20.70">
    <property type="entry name" value="Aldolase class I"/>
    <property type="match status" value="1"/>
</dbReference>
<dbReference type="PANTHER" id="PTHR43090:SF2">
    <property type="entry name" value="1-(5-PHOSPHORIBOSYL)-5-[(5-PHOSPHORIBOSYLAMINO)METHYLIDENEAMINO] IMIDAZOLE-4-CARBOXAMIDE ISOMERASE"/>
    <property type="match status" value="1"/>
</dbReference>
<dbReference type="SUPFAM" id="SSF51366">
    <property type="entry name" value="Ribulose-phoshate binding barrel"/>
    <property type="match status" value="1"/>
</dbReference>
<proteinExistence type="inferred from homology"/>
<dbReference type="InterPro" id="IPR044524">
    <property type="entry name" value="Isoase_HisA-like"/>
</dbReference>
<dbReference type="GO" id="GO:0005737">
    <property type="term" value="C:cytoplasm"/>
    <property type="evidence" value="ECO:0007669"/>
    <property type="project" value="TreeGrafter"/>
</dbReference>
<evidence type="ECO:0000256" key="2">
    <source>
        <dbReference type="ARBA" id="ARBA00022605"/>
    </source>
</evidence>
<dbReference type="FunFam" id="3.20.20.70:FF:000110">
    <property type="entry name" value="1-(5-phosphoribosyl)-5-[(5-phosphoribosylamino)methylideneamino] imidazole-4-carboxamide isomerase, chloroplastic"/>
    <property type="match status" value="1"/>
</dbReference>
<evidence type="ECO:0000256" key="6">
    <source>
        <dbReference type="RuleBase" id="RU003657"/>
    </source>
</evidence>
<dbReference type="GO" id="GO:0000162">
    <property type="term" value="P:L-tryptophan biosynthetic process"/>
    <property type="evidence" value="ECO:0007669"/>
    <property type="project" value="TreeGrafter"/>
</dbReference>
<keyword evidence="8" id="KW-1185">Reference proteome</keyword>
<dbReference type="InterPro" id="IPR011858">
    <property type="entry name" value="His6/HISN3"/>
</dbReference>
<protein>
    <submittedName>
        <fullName evidence="7">1-(5-phosphoribosyl)-5-[(5-phosphoribosylamino)methylideneamino] imidazole-4-carboxamide isomerase</fullName>
    </submittedName>
</protein>
<sequence>MKFRPCIDLREGKVVQIVGGTLKESEKVSPVTNFQTGRASSEFAQMYRKDNLKGGHVISLGPGNTDAALSALKAYPGGLQIGGGITPSNAERYLDAGASHVIVTSYVFSNGKIDLAKLQTLVDCVGKENLVLDMSCRKKNGEFWIVTDRWQKYTDVVVNPETIIHLASYCDEFLVHGVDVEGMMQGIQTDLVELLGTCSPIPVTYAGGANRFSDLDKVKHLGRNRVDLTIGSALDIFGGDISYKDVVKWHKENC</sequence>
<comment type="pathway">
    <text evidence="5">Amino-acid biosynthesis.</text>
</comment>
<name>A0A1H2DQ27_9BACT</name>
<evidence type="ECO:0000256" key="3">
    <source>
        <dbReference type="ARBA" id="ARBA00023102"/>
    </source>
</evidence>
<comment type="similarity">
    <text evidence="1 6">Belongs to the HisA/HisF family.</text>
</comment>
<dbReference type="RefSeq" id="WP_014958199.1">
    <property type="nucleotide sequence ID" value="NZ_FNLL01000001.1"/>
</dbReference>
<keyword evidence="2 6" id="KW-0028">Amino-acid biosynthesis</keyword>
<dbReference type="PANTHER" id="PTHR43090">
    <property type="entry name" value="1-(5-PHOSPHORIBOSYL)-5-[(5-PHOSPHORIBOSYLAMINO)METHYLIDENEAMINO] IMIDAZOLE-4-CARBOXAMIDE ISOMERASE"/>
    <property type="match status" value="1"/>
</dbReference>
<dbReference type="NCBIfam" id="TIGR02129">
    <property type="entry name" value="hisA_euk"/>
    <property type="match status" value="1"/>
</dbReference>
<dbReference type="CDD" id="cd04723">
    <property type="entry name" value="HisA_HisF"/>
    <property type="match status" value="1"/>
</dbReference>
<dbReference type="Proteomes" id="UP000199608">
    <property type="component" value="Unassembled WGS sequence"/>
</dbReference>
<dbReference type="GO" id="GO:0003949">
    <property type="term" value="F:1-(5-phosphoribosyl)-5-[(5-phosphoribosylamino)methylideneamino]imidazole-4-carboxamide isomerase activity"/>
    <property type="evidence" value="ECO:0007669"/>
    <property type="project" value="InterPro"/>
</dbReference>
<dbReference type="AlphaFoldDB" id="A0A1H2DQ27"/>
<accession>A0A1H2DQ27</accession>
<dbReference type="InterPro" id="IPR011060">
    <property type="entry name" value="RibuloseP-bd_barrel"/>
</dbReference>
<organism evidence="7 8">
    <name type="scientific">Desulfobacula phenolica</name>
    <dbReference type="NCBI Taxonomy" id="90732"/>
    <lineage>
        <taxon>Bacteria</taxon>
        <taxon>Pseudomonadati</taxon>
        <taxon>Thermodesulfobacteriota</taxon>
        <taxon>Desulfobacteria</taxon>
        <taxon>Desulfobacterales</taxon>
        <taxon>Desulfobacteraceae</taxon>
        <taxon>Desulfobacula</taxon>
    </lineage>
</organism>
<gene>
    <name evidence="7" type="ORF">SAMN04487931_101464</name>
</gene>
<evidence type="ECO:0000313" key="8">
    <source>
        <dbReference type="Proteomes" id="UP000199608"/>
    </source>
</evidence>